<reference evidence="2 3" key="1">
    <citation type="submission" date="2021-01" db="EMBL/GenBank/DDBJ databases">
        <title>Genome public.</title>
        <authorList>
            <person name="Liu C."/>
            <person name="Sun Q."/>
        </authorList>
    </citation>
    <scope>NUCLEOTIDE SEQUENCE [LARGE SCALE GENOMIC DNA]</scope>
    <source>
        <strain evidence="2 3">JC656</strain>
    </source>
</reference>
<keyword evidence="3" id="KW-1185">Reference proteome</keyword>
<name>A0ABS1JZ96_9MICC</name>
<gene>
    <name evidence="2" type="ORF">JJE72_03960</name>
</gene>
<dbReference type="EMBL" id="JAERRC010000012">
    <property type="protein sequence ID" value="MBL0704660.1"/>
    <property type="molecule type" value="Genomic_DNA"/>
</dbReference>
<sequence>MAKGTRGADTGRTGTPELGVSLSASTQDHTMTNYQLLSVIARLHPEAWDAIIPRAPRGWSRFEEVALNPQPLPPGPPEQFAAAAAWMTQRLVSLAIEADLRGEDPTGWLAEIIDEYCGTWPRKWPFPWPGPGPQHGPSPDPWRMQEARAASALVLASTASRLGEGRLQAVLADGAEKLAEAAQAMP</sequence>
<evidence type="ECO:0000313" key="2">
    <source>
        <dbReference type="EMBL" id="MBL0704660.1"/>
    </source>
</evidence>
<evidence type="ECO:0000313" key="3">
    <source>
        <dbReference type="Proteomes" id="UP000639051"/>
    </source>
</evidence>
<comment type="caution">
    <text evidence="2">The sequence shown here is derived from an EMBL/GenBank/DDBJ whole genome shotgun (WGS) entry which is preliminary data.</text>
</comment>
<dbReference type="RefSeq" id="WP_189693070.1">
    <property type="nucleotide sequence ID" value="NZ_BNCM01000004.1"/>
</dbReference>
<evidence type="ECO:0000256" key="1">
    <source>
        <dbReference type="SAM" id="MobiDB-lite"/>
    </source>
</evidence>
<proteinExistence type="predicted"/>
<dbReference type="Proteomes" id="UP000639051">
    <property type="component" value="Unassembled WGS sequence"/>
</dbReference>
<accession>A0ABS1JZ96</accession>
<organism evidence="2 3">
    <name type="scientific">Sinomonas cellulolyticus</name>
    <dbReference type="NCBI Taxonomy" id="2801916"/>
    <lineage>
        <taxon>Bacteria</taxon>
        <taxon>Bacillati</taxon>
        <taxon>Actinomycetota</taxon>
        <taxon>Actinomycetes</taxon>
        <taxon>Micrococcales</taxon>
        <taxon>Micrococcaceae</taxon>
        <taxon>Sinomonas</taxon>
    </lineage>
</organism>
<protein>
    <submittedName>
        <fullName evidence="2">Uncharacterized protein</fullName>
    </submittedName>
</protein>
<feature type="region of interest" description="Disordered" evidence="1">
    <location>
        <begin position="1"/>
        <end position="24"/>
    </location>
</feature>
<feature type="compositionally biased region" description="Low complexity" evidence="1">
    <location>
        <begin position="1"/>
        <end position="15"/>
    </location>
</feature>